<organism evidence="1 2">
    <name type="scientific">Rhinolophus ferrumequinum</name>
    <name type="common">Greater horseshoe bat</name>
    <dbReference type="NCBI Taxonomy" id="59479"/>
    <lineage>
        <taxon>Eukaryota</taxon>
        <taxon>Metazoa</taxon>
        <taxon>Chordata</taxon>
        <taxon>Craniata</taxon>
        <taxon>Vertebrata</taxon>
        <taxon>Euteleostomi</taxon>
        <taxon>Mammalia</taxon>
        <taxon>Eutheria</taxon>
        <taxon>Laurasiatheria</taxon>
        <taxon>Chiroptera</taxon>
        <taxon>Yinpterochiroptera</taxon>
        <taxon>Rhinolophoidea</taxon>
        <taxon>Rhinolophidae</taxon>
        <taxon>Rhinolophinae</taxon>
        <taxon>Rhinolophus</taxon>
    </lineage>
</organism>
<evidence type="ECO:0000313" key="2">
    <source>
        <dbReference type="Proteomes" id="UP000585614"/>
    </source>
</evidence>
<comment type="caution">
    <text evidence="1">The sequence shown here is derived from an EMBL/GenBank/DDBJ whole genome shotgun (WGS) entry which is preliminary data.</text>
</comment>
<sequence>MDGAKRVITFQPEEPTGDLCTRDWRCAHTSSVDASSPQSPVRSSRIPKAMEVLHGRSSAALLRWEENITLKPWHMYQASCDEAEDSTFDWENHQEGSTPEGRYGDIIQLKGKTQSQSSSFTSFNMEPPLSRWLYGMDGGQHISDEKQENPGYGMYLPTKRHSHTPVLCDQSQEPGSLVVLALENSTSHSFIKKVSLEEWNSKTKPKEYGDTKNDCRLKHC</sequence>
<proteinExistence type="predicted"/>
<accession>A0A7J7RAW9</accession>
<name>A0A7J7RAW9_RHIFE</name>
<reference evidence="1 2" key="1">
    <citation type="journal article" date="2020" name="Nature">
        <title>Six reference-quality genomes reveal evolution of bat adaptations.</title>
        <authorList>
            <person name="Jebb D."/>
            <person name="Huang Z."/>
            <person name="Pippel M."/>
            <person name="Hughes G.M."/>
            <person name="Lavrichenko K."/>
            <person name="Devanna P."/>
            <person name="Winkler S."/>
            <person name="Jermiin L.S."/>
            <person name="Skirmuntt E.C."/>
            <person name="Katzourakis A."/>
            <person name="Burkitt-Gray L."/>
            <person name="Ray D.A."/>
            <person name="Sullivan K.A.M."/>
            <person name="Roscito J.G."/>
            <person name="Kirilenko B.M."/>
            <person name="Davalos L.M."/>
            <person name="Corthals A.P."/>
            <person name="Power M.L."/>
            <person name="Jones G."/>
            <person name="Ransome R.D."/>
            <person name="Dechmann D.K.N."/>
            <person name="Locatelli A.G."/>
            <person name="Puechmaille S.J."/>
            <person name="Fedrigo O."/>
            <person name="Jarvis E.D."/>
            <person name="Hiller M."/>
            <person name="Vernes S.C."/>
            <person name="Myers E.W."/>
            <person name="Teeling E.C."/>
        </authorList>
    </citation>
    <scope>NUCLEOTIDE SEQUENCE [LARGE SCALE GENOMIC DNA]</scope>
    <source>
        <strain evidence="1">MRhiFer1</strain>
        <tissue evidence="1">Lung</tissue>
    </source>
</reference>
<dbReference type="Proteomes" id="UP000585614">
    <property type="component" value="Unassembled WGS sequence"/>
</dbReference>
<evidence type="ECO:0000313" key="1">
    <source>
        <dbReference type="EMBL" id="KAF6273223.1"/>
    </source>
</evidence>
<dbReference type="AlphaFoldDB" id="A0A7J7RAW9"/>
<protein>
    <submittedName>
        <fullName evidence="1">Uncharacterized protein</fullName>
    </submittedName>
</protein>
<dbReference type="EMBL" id="JACAGC010000028">
    <property type="protein sequence ID" value="KAF6273223.1"/>
    <property type="molecule type" value="Genomic_DNA"/>
</dbReference>
<gene>
    <name evidence="1" type="ORF">mRhiFer1_009511</name>
</gene>